<keyword evidence="1 4" id="KW-0349">Heme</keyword>
<dbReference type="OMA" id="FRVEYFW"/>
<keyword evidence="7" id="KW-1185">Reference proteome</keyword>
<organism evidence="6 7">
    <name type="scientific">Strigamia maritima</name>
    <name type="common">European centipede</name>
    <name type="synonym">Geophilus maritimus</name>
    <dbReference type="NCBI Taxonomy" id="126957"/>
    <lineage>
        <taxon>Eukaryota</taxon>
        <taxon>Metazoa</taxon>
        <taxon>Ecdysozoa</taxon>
        <taxon>Arthropoda</taxon>
        <taxon>Myriapoda</taxon>
        <taxon>Chilopoda</taxon>
        <taxon>Pleurostigmophora</taxon>
        <taxon>Geophilomorpha</taxon>
        <taxon>Linotaeniidae</taxon>
        <taxon>Strigamia</taxon>
    </lineage>
</organism>
<dbReference type="SUPFAM" id="SSF46458">
    <property type="entry name" value="Globin-like"/>
    <property type="match status" value="1"/>
</dbReference>
<dbReference type="PANTHER" id="PTHR46458:SF5">
    <property type="entry name" value="GLOBIN FAMILY PROFILE DOMAIN-CONTAINING PROTEIN"/>
    <property type="match status" value="1"/>
</dbReference>
<dbReference type="InterPro" id="IPR009050">
    <property type="entry name" value="Globin-like_sf"/>
</dbReference>
<evidence type="ECO:0000313" key="7">
    <source>
        <dbReference type="Proteomes" id="UP000014500"/>
    </source>
</evidence>
<protein>
    <recommendedName>
        <fullName evidence="5">Globin domain-containing protein</fullName>
    </recommendedName>
</protein>
<accession>T1JFM7</accession>
<dbReference type="STRING" id="126957.T1JFM7"/>
<dbReference type="InterPro" id="IPR012292">
    <property type="entry name" value="Globin/Proto"/>
</dbReference>
<evidence type="ECO:0000256" key="2">
    <source>
        <dbReference type="ARBA" id="ARBA00022723"/>
    </source>
</evidence>
<dbReference type="Proteomes" id="UP000014500">
    <property type="component" value="Unassembled WGS sequence"/>
</dbReference>
<dbReference type="GO" id="GO:0005344">
    <property type="term" value="F:oxygen carrier activity"/>
    <property type="evidence" value="ECO:0007669"/>
    <property type="project" value="UniProtKB-KW"/>
</dbReference>
<evidence type="ECO:0000313" key="6">
    <source>
        <dbReference type="EnsemblMetazoa" id="SMAR012641-PA"/>
    </source>
</evidence>
<dbReference type="InterPro" id="IPR050532">
    <property type="entry name" value="Globin-like_OT"/>
</dbReference>
<evidence type="ECO:0000256" key="4">
    <source>
        <dbReference type="RuleBase" id="RU000356"/>
    </source>
</evidence>
<name>T1JFM7_STRMM</name>
<evidence type="ECO:0000256" key="1">
    <source>
        <dbReference type="ARBA" id="ARBA00022617"/>
    </source>
</evidence>
<proteinExistence type="inferred from homology"/>
<evidence type="ECO:0000259" key="5">
    <source>
        <dbReference type="Pfam" id="PF00042"/>
    </source>
</evidence>
<dbReference type="GO" id="GO:0020037">
    <property type="term" value="F:heme binding"/>
    <property type="evidence" value="ECO:0007669"/>
    <property type="project" value="InterPro"/>
</dbReference>
<dbReference type="AlphaFoldDB" id="T1JFM7"/>
<feature type="domain" description="Globin" evidence="5">
    <location>
        <begin position="2"/>
        <end position="67"/>
    </location>
</feature>
<dbReference type="HOGENOM" id="CLU_003827_16_0_1"/>
<comment type="similarity">
    <text evidence="4">Belongs to the globin family.</text>
</comment>
<dbReference type="PANTHER" id="PTHR46458">
    <property type="entry name" value="BLR2807 PROTEIN"/>
    <property type="match status" value="1"/>
</dbReference>
<keyword evidence="2" id="KW-0479">Metal-binding</keyword>
<dbReference type="Pfam" id="PF00042">
    <property type="entry name" value="Globin"/>
    <property type="match status" value="1"/>
</dbReference>
<dbReference type="GO" id="GO:0046872">
    <property type="term" value="F:metal ion binding"/>
    <property type="evidence" value="ECO:0007669"/>
    <property type="project" value="UniProtKB-KW"/>
</dbReference>
<dbReference type="PhylomeDB" id="T1JFM7"/>
<evidence type="ECO:0000256" key="3">
    <source>
        <dbReference type="ARBA" id="ARBA00023004"/>
    </source>
</evidence>
<reference evidence="6" key="2">
    <citation type="submission" date="2015-02" db="UniProtKB">
        <authorList>
            <consortium name="EnsemblMetazoa"/>
        </authorList>
    </citation>
    <scope>IDENTIFICATION</scope>
</reference>
<dbReference type="EnsemblMetazoa" id="SMAR012641-RA">
    <property type="protein sequence ID" value="SMAR012641-PA"/>
    <property type="gene ID" value="SMAR012641"/>
</dbReference>
<sequence>MTTLDESIQALENVDAFTAYLHQVGRSHTRVPGYKKEYFWRIQKPFLEAVSETLGDRYTENMETIYTVTIQFILETLVKGFEIGEKEKGV</sequence>
<dbReference type="Gene3D" id="1.10.490.10">
    <property type="entry name" value="Globins"/>
    <property type="match status" value="1"/>
</dbReference>
<dbReference type="EMBL" id="JH432179">
    <property type="status" value="NOT_ANNOTATED_CDS"/>
    <property type="molecule type" value="Genomic_DNA"/>
</dbReference>
<keyword evidence="3" id="KW-0408">Iron</keyword>
<keyword evidence="4" id="KW-0813">Transport</keyword>
<reference evidence="7" key="1">
    <citation type="submission" date="2011-05" db="EMBL/GenBank/DDBJ databases">
        <authorList>
            <person name="Richards S.R."/>
            <person name="Qu J."/>
            <person name="Jiang H."/>
            <person name="Jhangiani S.N."/>
            <person name="Agravi P."/>
            <person name="Goodspeed R."/>
            <person name="Gross S."/>
            <person name="Mandapat C."/>
            <person name="Jackson L."/>
            <person name="Mathew T."/>
            <person name="Pu L."/>
            <person name="Thornton R."/>
            <person name="Saada N."/>
            <person name="Wilczek-Boney K.B."/>
            <person name="Lee S."/>
            <person name="Kovar C."/>
            <person name="Wu Y."/>
            <person name="Scherer S.E."/>
            <person name="Worley K.C."/>
            <person name="Muzny D.M."/>
            <person name="Gibbs R."/>
        </authorList>
    </citation>
    <scope>NUCLEOTIDE SEQUENCE</scope>
    <source>
        <strain evidence="7">Brora</strain>
    </source>
</reference>
<dbReference type="eggNOG" id="ENOG502S1AF">
    <property type="taxonomic scope" value="Eukaryota"/>
</dbReference>
<dbReference type="GO" id="GO:0019825">
    <property type="term" value="F:oxygen binding"/>
    <property type="evidence" value="ECO:0007669"/>
    <property type="project" value="InterPro"/>
</dbReference>
<dbReference type="InterPro" id="IPR000971">
    <property type="entry name" value="Globin"/>
</dbReference>
<keyword evidence="4" id="KW-0561">Oxygen transport</keyword>